<feature type="region of interest" description="Disordered" evidence="1">
    <location>
        <begin position="358"/>
        <end position="397"/>
    </location>
</feature>
<dbReference type="AlphaFoldDB" id="A0A9D4PLZ1"/>
<sequence>MAEPERGACHRGHAFVTARPKGTWPVANGWQRVGMQSLANLVGHTTKERGRPVTGHRPGRQRVGQRAWPDVACLPLPAPGLGRNTSVTVLQVVDRFLLLAAAGTRGERHRVVVVAAPTTATLSCSPAQSRDDAAAVLFPLPPPTADEGMDLSVSRKRQREESSDDESSGPHKLFPPAPSLLDDSSLLDQLEERSPPPLTHLLQMGGPPATPWLHLLKPHHLLYHRACSQSPAYGCYRGGRVSGLEATTEHMDDGSAPPPPSVAFLKTPARPPAPRTPGGRKIGRQNGKLQLAPQGLLLLPLLPRRDLAHLLLSRYAQRWHPLLQSRLPEDEVAFQVVQSRAAQRRARLLDSAALPVNPSSRGLVPRPPPLDPGPGSLGAPWGRLTSGSTTSGTSWQQMRRRGSAWSNSLLSRCCRGSLWHPGSRLTAGRARASSTGWMGSQRMTACCQPFSRRTGAVCFQGGPYRRPTLRGPCPPGAGILVQGTLHGCGRPAPVHCSAGSAARFGHLKESCSWPNSCIRCGRPHPKDGECQRPRCVNCSGPHPANTPACPRWQQERRVATIMASSTTALSRRVVRAAVREETRTDRDLLRVAPSYASILQGVSKPATPSPRASHRPPPAVAPTSASASQPAAHGPAATAVASSARAPTPATTAVALPAAVPAPPGPAVSTENQEAVDHMVQAVLMAMQFACAQVPAAHPLHAIYQQARLARTSLTAIDVTLATPGVCYGWATASDSWGSDHLPILVTPAGGKVPRSRRYKVVDWRIYRQLLDDPTGLRDFFGAMTRAAEAATIVTTVPVNQPVPDIHHLNLRAARRRAERTYLRGGSRTAFNRLNAACRRHANQRWRQGWQGICNTVGKSKGGATAWRLLGSLISGPSLRQPVLTAAIAMNLREDALAEQLADQFSVVAAAPPTAVPDRGAPGLPQGHHPAWAARVAFRPGAFEAAVQKTYGDVGRSKEMFT</sequence>
<feature type="compositionally biased region" description="Low complexity" evidence="1">
    <location>
        <begin position="621"/>
        <end position="645"/>
    </location>
</feature>
<accession>A0A9D4PLZ1</accession>
<keyword evidence="3" id="KW-1185">Reference proteome</keyword>
<reference evidence="2" key="1">
    <citation type="journal article" date="2020" name="Cell">
        <title>Large-Scale Comparative Analyses of Tick Genomes Elucidate Their Genetic Diversity and Vector Capacities.</title>
        <authorList>
            <consortium name="Tick Genome and Microbiome Consortium (TIGMIC)"/>
            <person name="Jia N."/>
            <person name="Wang J."/>
            <person name="Shi W."/>
            <person name="Du L."/>
            <person name="Sun Y."/>
            <person name="Zhan W."/>
            <person name="Jiang J.F."/>
            <person name="Wang Q."/>
            <person name="Zhang B."/>
            <person name="Ji P."/>
            <person name="Bell-Sakyi L."/>
            <person name="Cui X.M."/>
            <person name="Yuan T.T."/>
            <person name="Jiang B.G."/>
            <person name="Yang W.F."/>
            <person name="Lam T.T."/>
            <person name="Chang Q.C."/>
            <person name="Ding S.J."/>
            <person name="Wang X.J."/>
            <person name="Zhu J.G."/>
            <person name="Ruan X.D."/>
            <person name="Zhao L."/>
            <person name="Wei J.T."/>
            <person name="Ye R.Z."/>
            <person name="Que T.C."/>
            <person name="Du C.H."/>
            <person name="Zhou Y.H."/>
            <person name="Cheng J.X."/>
            <person name="Dai P.F."/>
            <person name="Guo W.B."/>
            <person name="Han X.H."/>
            <person name="Huang E.J."/>
            <person name="Li L.F."/>
            <person name="Wei W."/>
            <person name="Gao Y.C."/>
            <person name="Liu J.Z."/>
            <person name="Shao H.Z."/>
            <person name="Wang X."/>
            <person name="Wang C.C."/>
            <person name="Yang T.C."/>
            <person name="Huo Q.B."/>
            <person name="Li W."/>
            <person name="Chen H.Y."/>
            <person name="Chen S.E."/>
            <person name="Zhou L.G."/>
            <person name="Ni X.B."/>
            <person name="Tian J.H."/>
            <person name="Sheng Y."/>
            <person name="Liu T."/>
            <person name="Pan Y.S."/>
            <person name="Xia L.Y."/>
            <person name="Li J."/>
            <person name="Zhao F."/>
            <person name="Cao W.C."/>
        </authorList>
    </citation>
    <scope>NUCLEOTIDE SEQUENCE</scope>
    <source>
        <strain evidence="2">Rsan-2018</strain>
    </source>
</reference>
<reference evidence="2" key="2">
    <citation type="submission" date="2021-09" db="EMBL/GenBank/DDBJ databases">
        <authorList>
            <person name="Jia N."/>
            <person name="Wang J."/>
            <person name="Shi W."/>
            <person name="Du L."/>
            <person name="Sun Y."/>
            <person name="Zhan W."/>
            <person name="Jiang J."/>
            <person name="Wang Q."/>
            <person name="Zhang B."/>
            <person name="Ji P."/>
            <person name="Sakyi L.B."/>
            <person name="Cui X."/>
            <person name="Yuan T."/>
            <person name="Jiang B."/>
            <person name="Yang W."/>
            <person name="Lam T.T.-Y."/>
            <person name="Chang Q."/>
            <person name="Ding S."/>
            <person name="Wang X."/>
            <person name="Zhu J."/>
            <person name="Ruan X."/>
            <person name="Zhao L."/>
            <person name="Wei J."/>
            <person name="Que T."/>
            <person name="Du C."/>
            <person name="Cheng J."/>
            <person name="Dai P."/>
            <person name="Han X."/>
            <person name="Huang E."/>
            <person name="Gao Y."/>
            <person name="Liu J."/>
            <person name="Shao H."/>
            <person name="Ye R."/>
            <person name="Li L."/>
            <person name="Wei W."/>
            <person name="Wang X."/>
            <person name="Wang C."/>
            <person name="Huo Q."/>
            <person name="Li W."/>
            <person name="Guo W."/>
            <person name="Chen H."/>
            <person name="Chen S."/>
            <person name="Zhou L."/>
            <person name="Zhou L."/>
            <person name="Ni X."/>
            <person name="Tian J."/>
            <person name="Zhou Y."/>
            <person name="Sheng Y."/>
            <person name="Liu T."/>
            <person name="Pan Y."/>
            <person name="Xia L."/>
            <person name="Li J."/>
            <person name="Zhao F."/>
            <person name="Cao W."/>
        </authorList>
    </citation>
    <scope>NUCLEOTIDE SEQUENCE</scope>
    <source>
        <strain evidence="2">Rsan-2018</strain>
        <tissue evidence="2">Larvae</tissue>
    </source>
</reference>
<proteinExistence type="predicted"/>
<evidence type="ECO:0000313" key="2">
    <source>
        <dbReference type="EMBL" id="KAH7947139.1"/>
    </source>
</evidence>
<gene>
    <name evidence="2" type="ORF">HPB52_007743</name>
</gene>
<dbReference type="Proteomes" id="UP000821837">
    <property type="component" value="Chromosome 6"/>
</dbReference>
<evidence type="ECO:0000256" key="1">
    <source>
        <dbReference type="SAM" id="MobiDB-lite"/>
    </source>
</evidence>
<comment type="caution">
    <text evidence="2">The sequence shown here is derived from an EMBL/GenBank/DDBJ whole genome shotgun (WGS) entry which is preliminary data.</text>
</comment>
<name>A0A9D4PLZ1_RHISA</name>
<evidence type="ECO:0008006" key="4">
    <source>
        <dbReference type="Google" id="ProtNLM"/>
    </source>
</evidence>
<evidence type="ECO:0000313" key="3">
    <source>
        <dbReference type="Proteomes" id="UP000821837"/>
    </source>
</evidence>
<organism evidence="2 3">
    <name type="scientific">Rhipicephalus sanguineus</name>
    <name type="common">Brown dog tick</name>
    <name type="synonym">Ixodes sanguineus</name>
    <dbReference type="NCBI Taxonomy" id="34632"/>
    <lineage>
        <taxon>Eukaryota</taxon>
        <taxon>Metazoa</taxon>
        <taxon>Ecdysozoa</taxon>
        <taxon>Arthropoda</taxon>
        <taxon>Chelicerata</taxon>
        <taxon>Arachnida</taxon>
        <taxon>Acari</taxon>
        <taxon>Parasitiformes</taxon>
        <taxon>Ixodida</taxon>
        <taxon>Ixodoidea</taxon>
        <taxon>Ixodidae</taxon>
        <taxon>Rhipicephalinae</taxon>
        <taxon>Rhipicephalus</taxon>
        <taxon>Rhipicephalus</taxon>
    </lineage>
</organism>
<protein>
    <recommendedName>
        <fullName evidence="4">Endonuclease/exonuclease/phosphatase domain-containing protein</fullName>
    </recommendedName>
</protein>
<feature type="region of interest" description="Disordered" evidence="1">
    <location>
        <begin position="600"/>
        <end position="645"/>
    </location>
</feature>
<feature type="compositionally biased region" description="Low complexity" evidence="1">
    <location>
        <begin position="373"/>
        <end position="394"/>
    </location>
</feature>
<dbReference type="EMBL" id="JABSTV010001252">
    <property type="protein sequence ID" value="KAH7947139.1"/>
    <property type="molecule type" value="Genomic_DNA"/>
</dbReference>
<feature type="region of interest" description="Disordered" evidence="1">
    <location>
        <begin position="137"/>
        <end position="182"/>
    </location>
</feature>